<accession>F3CFR6</accession>
<evidence type="ECO:0000256" key="1">
    <source>
        <dbReference type="ARBA" id="ARBA00001933"/>
    </source>
</evidence>
<gene>
    <name evidence="4" type="ORF">Pgy4_34681</name>
</gene>
<reference evidence="4 5" key="1">
    <citation type="journal article" date="2011" name="PLoS Pathog.">
        <title>Dynamic evolution of pathogenicity revealed by sequencing and comparative genomics of 19 Pseudomonas syringae isolates.</title>
        <authorList>
            <person name="Baltrus D.A."/>
            <person name="Nishimura M.T."/>
            <person name="Romanchuk A."/>
            <person name="Chang J.H."/>
            <person name="Mukhtar M.S."/>
            <person name="Cherkis K."/>
            <person name="Roach J."/>
            <person name="Grant S.R."/>
            <person name="Jones C.D."/>
            <person name="Dangl J.L."/>
        </authorList>
    </citation>
    <scope>NUCLEOTIDE SEQUENCE [LARGE SCALE GENOMIC DNA]</scope>
    <source>
        <strain evidence="5">race 4</strain>
    </source>
</reference>
<keyword evidence="2" id="KW-0663">Pyridoxal phosphate</keyword>
<dbReference type="PANTHER" id="PTHR43295">
    <property type="entry name" value="ARGININE DECARBOXYLASE"/>
    <property type="match status" value="1"/>
</dbReference>
<sequence length="99" mass="11406">APTDIEMVTETYWRATHYMSDIATQYADGKISLAEKALGEQCYFAVCRRLYNSLKARQRSHRQVLDELNDKLADKYICNFSVFQSLPDTWAIGQVLPIL</sequence>
<dbReference type="Gene3D" id="1.20.58.930">
    <property type="match status" value="1"/>
</dbReference>
<evidence type="ECO:0000313" key="4">
    <source>
        <dbReference type="EMBL" id="EGH18108.1"/>
    </source>
</evidence>
<dbReference type="InterPro" id="IPR040634">
    <property type="entry name" value="Arg_decarb_HB"/>
</dbReference>
<organism evidence="4 5">
    <name type="scientific">Pseudomonas savastanoi pv. glycinea str. race 4</name>
    <dbReference type="NCBI Taxonomy" id="875330"/>
    <lineage>
        <taxon>Bacteria</taxon>
        <taxon>Pseudomonadati</taxon>
        <taxon>Pseudomonadota</taxon>
        <taxon>Gammaproteobacteria</taxon>
        <taxon>Pseudomonadales</taxon>
        <taxon>Pseudomonadaceae</taxon>
        <taxon>Pseudomonas</taxon>
    </lineage>
</organism>
<dbReference type="PANTHER" id="PTHR43295:SF9">
    <property type="entry name" value="BIOSYNTHETIC ARGININE DECARBOXYLASE"/>
    <property type="match status" value="1"/>
</dbReference>
<dbReference type="GO" id="GO:0033388">
    <property type="term" value="P:putrescine biosynthetic process from arginine"/>
    <property type="evidence" value="ECO:0007669"/>
    <property type="project" value="TreeGrafter"/>
</dbReference>
<proteinExistence type="predicted"/>
<protein>
    <submittedName>
        <fullName evidence="4">Arginine decarboxylase</fullName>
        <ecNumber evidence="4">4.1.1.19</ecNumber>
    </submittedName>
</protein>
<evidence type="ECO:0000313" key="5">
    <source>
        <dbReference type="Proteomes" id="UP000005466"/>
    </source>
</evidence>
<keyword evidence="4" id="KW-0456">Lyase</keyword>
<evidence type="ECO:0000256" key="2">
    <source>
        <dbReference type="ARBA" id="ARBA00022898"/>
    </source>
</evidence>
<evidence type="ECO:0000259" key="3">
    <source>
        <dbReference type="Pfam" id="PF17810"/>
    </source>
</evidence>
<dbReference type="InterPro" id="IPR002985">
    <property type="entry name" value="Arg_decrbxlase"/>
</dbReference>
<dbReference type="Pfam" id="PF17810">
    <property type="entry name" value="Arg_decarb_HB"/>
    <property type="match status" value="1"/>
</dbReference>
<dbReference type="EMBL" id="ADWY01002370">
    <property type="protein sequence ID" value="EGH18108.1"/>
    <property type="molecule type" value="Genomic_DNA"/>
</dbReference>
<dbReference type="Proteomes" id="UP000005466">
    <property type="component" value="Unassembled WGS sequence"/>
</dbReference>
<feature type="non-terminal residue" evidence="4">
    <location>
        <position position="1"/>
    </location>
</feature>
<feature type="domain" description="Arginine decarboxylase helical bundle" evidence="3">
    <location>
        <begin position="6"/>
        <end position="69"/>
    </location>
</feature>
<name>F3CFR6_PSESG</name>
<comment type="caution">
    <text evidence="4">The sequence shown here is derived from an EMBL/GenBank/DDBJ whole genome shotgun (WGS) entry which is preliminary data.</text>
</comment>
<comment type="cofactor">
    <cofactor evidence="1">
        <name>pyridoxal 5'-phosphate</name>
        <dbReference type="ChEBI" id="CHEBI:597326"/>
    </cofactor>
</comment>
<dbReference type="EC" id="4.1.1.19" evidence="4"/>
<dbReference type="GO" id="GO:0006527">
    <property type="term" value="P:L-arginine catabolic process"/>
    <property type="evidence" value="ECO:0007669"/>
    <property type="project" value="InterPro"/>
</dbReference>
<feature type="non-terminal residue" evidence="4">
    <location>
        <position position="99"/>
    </location>
</feature>
<dbReference type="AlphaFoldDB" id="F3CFR6"/>
<dbReference type="GO" id="GO:0008792">
    <property type="term" value="F:arginine decarboxylase activity"/>
    <property type="evidence" value="ECO:0007669"/>
    <property type="project" value="UniProtKB-EC"/>
</dbReference>
<dbReference type="GO" id="GO:0008295">
    <property type="term" value="P:spermidine biosynthetic process"/>
    <property type="evidence" value="ECO:0007669"/>
    <property type="project" value="InterPro"/>
</dbReference>